<dbReference type="PANTHER" id="PTHR30629">
    <property type="entry name" value="PROPHAGE INTEGRASE"/>
    <property type="match status" value="1"/>
</dbReference>
<evidence type="ECO:0000313" key="5">
    <source>
        <dbReference type="EMBL" id="RIV79532.1"/>
    </source>
</evidence>
<dbReference type="PROSITE" id="PS51898">
    <property type="entry name" value="TYR_RECOMBINASE"/>
    <property type="match status" value="1"/>
</dbReference>
<gene>
    <name evidence="5" type="ORF">D2V04_06055</name>
</gene>
<reference evidence="5 6" key="1">
    <citation type="submission" date="2018-08" db="EMBL/GenBank/DDBJ databases">
        <title>Altererythrobacter sp.Ery1 and Ery12, the genome sequencing of novel strains in genus Alterythrobacter.</title>
        <authorList>
            <person name="Cheng H."/>
            <person name="Wu Y.-H."/>
            <person name="Fang C."/>
            <person name="Xu X.-W."/>
        </authorList>
    </citation>
    <scope>NUCLEOTIDE SEQUENCE [LARGE SCALE GENOMIC DNA]</scope>
    <source>
        <strain evidence="5 6">Ery1</strain>
    </source>
</reference>
<dbReference type="GO" id="GO:0006310">
    <property type="term" value="P:DNA recombination"/>
    <property type="evidence" value="ECO:0007669"/>
    <property type="project" value="UniProtKB-KW"/>
</dbReference>
<dbReference type="Proteomes" id="UP000285092">
    <property type="component" value="Unassembled WGS sequence"/>
</dbReference>
<dbReference type="EMBL" id="QXFK01000014">
    <property type="protein sequence ID" value="RIV79532.1"/>
    <property type="molecule type" value="Genomic_DNA"/>
</dbReference>
<dbReference type="Gene3D" id="1.10.443.10">
    <property type="entry name" value="Intergrase catalytic core"/>
    <property type="match status" value="1"/>
</dbReference>
<keyword evidence="6" id="KW-1185">Reference proteome</keyword>
<proteinExistence type="inferred from homology"/>
<dbReference type="GO" id="GO:0015074">
    <property type="term" value="P:DNA integration"/>
    <property type="evidence" value="ECO:0007669"/>
    <property type="project" value="UniProtKB-KW"/>
</dbReference>
<protein>
    <submittedName>
        <fullName evidence="5">Site-specific integrase</fullName>
    </submittedName>
</protein>
<dbReference type="GO" id="GO:0003677">
    <property type="term" value="F:DNA binding"/>
    <property type="evidence" value="ECO:0007669"/>
    <property type="project" value="InterPro"/>
</dbReference>
<dbReference type="InterPro" id="IPR011010">
    <property type="entry name" value="DNA_brk_join_enz"/>
</dbReference>
<dbReference type="InterPro" id="IPR050808">
    <property type="entry name" value="Phage_Integrase"/>
</dbReference>
<feature type="domain" description="Tyr recombinase" evidence="4">
    <location>
        <begin position="173"/>
        <end position="344"/>
    </location>
</feature>
<organism evidence="5 6">
    <name type="scientific">Pelagerythrobacter aerophilus</name>
    <dbReference type="NCBI Taxonomy" id="2306995"/>
    <lineage>
        <taxon>Bacteria</taxon>
        <taxon>Pseudomonadati</taxon>
        <taxon>Pseudomonadota</taxon>
        <taxon>Alphaproteobacteria</taxon>
        <taxon>Sphingomonadales</taxon>
        <taxon>Erythrobacteraceae</taxon>
        <taxon>Pelagerythrobacter</taxon>
    </lineage>
</organism>
<evidence type="ECO:0000256" key="2">
    <source>
        <dbReference type="ARBA" id="ARBA00022908"/>
    </source>
</evidence>
<sequence length="364" mass="41039">MLPTWCAYSHQRGGSGEIRMSGEQREYSVQRFDKGFAIVWWEDAGEGPKRRRHRLASKDRASAEAEAAIRWQVSDGASWSVGRLMSGYLASIAHKPSHSRRQDAWKAMKPFWENVEPDLIGEPMCKAYRKTRRVADATARYELLQLSTALKWGRREGHITAAPAIWLPPTPERETRHLSRAEFAKFFGGIRAEHAKVYVMLGLHTMARPSAILDLTWDRVDFMRRLIDFRPPGRAQTAKRRTIVPISDELLETLQRAYEARTCEYVVERGGKKVGNIKKAFQAASERSAVHATPYTLRHTGAVWAAEAGVPMAQLAQFMGHDDDRTTQKHYARYSPDYLRNVANAIGKGSVATSDPCSGEVLSA</sequence>
<dbReference type="SUPFAM" id="SSF56349">
    <property type="entry name" value="DNA breaking-rejoining enzymes"/>
    <property type="match status" value="1"/>
</dbReference>
<dbReference type="Pfam" id="PF00589">
    <property type="entry name" value="Phage_integrase"/>
    <property type="match status" value="1"/>
</dbReference>
<dbReference type="InterPro" id="IPR002104">
    <property type="entry name" value="Integrase_catalytic"/>
</dbReference>
<dbReference type="InterPro" id="IPR013762">
    <property type="entry name" value="Integrase-like_cat_sf"/>
</dbReference>
<comment type="caution">
    <text evidence="5">The sequence shown here is derived from an EMBL/GenBank/DDBJ whole genome shotgun (WGS) entry which is preliminary data.</text>
</comment>
<name>A0A418NK36_9SPHN</name>
<evidence type="ECO:0000256" key="3">
    <source>
        <dbReference type="ARBA" id="ARBA00023172"/>
    </source>
</evidence>
<dbReference type="PANTHER" id="PTHR30629:SF2">
    <property type="entry name" value="PROPHAGE INTEGRASE INTS-RELATED"/>
    <property type="match status" value="1"/>
</dbReference>
<dbReference type="CDD" id="cd00796">
    <property type="entry name" value="INT_Rci_Hp1_C"/>
    <property type="match status" value="1"/>
</dbReference>
<evidence type="ECO:0000256" key="1">
    <source>
        <dbReference type="ARBA" id="ARBA00008857"/>
    </source>
</evidence>
<evidence type="ECO:0000259" key="4">
    <source>
        <dbReference type="PROSITE" id="PS51898"/>
    </source>
</evidence>
<keyword evidence="3" id="KW-0233">DNA recombination</keyword>
<evidence type="ECO:0000313" key="6">
    <source>
        <dbReference type="Proteomes" id="UP000285092"/>
    </source>
</evidence>
<accession>A0A418NK36</accession>
<keyword evidence="2" id="KW-0229">DNA integration</keyword>
<dbReference type="OrthoDB" id="7615137at2"/>
<dbReference type="AlphaFoldDB" id="A0A418NK36"/>
<comment type="similarity">
    <text evidence="1">Belongs to the 'phage' integrase family.</text>
</comment>